<evidence type="ECO:0000256" key="1">
    <source>
        <dbReference type="ARBA" id="ARBA00010216"/>
    </source>
</evidence>
<dbReference type="AlphaFoldDB" id="A0A8H3FPZ0"/>
<dbReference type="PANTHER" id="PTHR47766:SF1">
    <property type="entry name" value="PROTEIN EFR3"/>
    <property type="match status" value="1"/>
</dbReference>
<dbReference type="OrthoDB" id="19232at2759"/>
<dbReference type="PANTHER" id="PTHR47766">
    <property type="entry name" value="PROTEIN EFR3"/>
    <property type="match status" value="1"/>
</dbReference>
<dbReference type="Pfam" id="PF21072">
    <property type="entry name" value="EFR3"/>
    <property type="match status" value="1"/>
</dbReference>
<dbReference type="EMBL" id="CAJPDQ010000028">
    <property type="protein sequence ID" value="CAF9927825.1"/>
    <property type="molecule type" value="Genomic_DNA"/>
</dbReference>
<dbReference type="GO" id="GO:0072659">
    <property type="term" value="P:protein localization to plasma membrane"/>
    <property type="evidence" value="ECO:0007669"/>
    <property type="project" value="InterPro"/>
</dbReference>
<feature type="region of interest" description="Disordered" evidence="2">
    <location>
        <begin position="1066"/>
        <end position="1086"/>
    </location>
</feature>
<feature type="region of interest" description="Disordered" evidence="2">
    <location>
        <begin position="975"/>
        <end position="1008"/>
    </location>
</feature>
<dbReference type="InterPro" id="IPR049150">
    <property type="entry name" value="EFR3_HEAT-like_rpt"/>
</dbReference>
<feature type="compositionally biased region" description="Polar residues" evidence="2">
    <location>
        <begin position="873"/>
        <end position="887"/>
    </location>
</feature>
<accession>A0A8H3FPZ0</accession>
<comment type="caution">
    <text evidence="3">The sequence shown here is derived from an EMBL/GenBank/DDBJ whole genome shotgun (WGS) entry which is preliminary data.</text>
</comment>
<feature type="compositionally biased region" description="Polar residues" evidence="2">
    <location>
        <begin position="985"/>
        <end position="995"/>
    </location>
</feature>
<feature type="region of interest" description="Disordered" evidence="2">
    <location>
        <begin position="868"/>
        <end position="887"/>
    </location>
</feature>
<feature type="compositionally biased region" description="Polar residues" evidence="2">
    <location>
        <begin position="1153"/>
        <end position="1179"/>
    </location>
</feature>
<dbReference type="Proteomes" id="UP000664169">
    <property type="component" value="Unassembled WGS sequence"/>
</dbReference>
<evidence type="ECO:0000256" key="2">
    <source>
        <dbReference type="SAM" id="MobiDB-lite"/>
    </source>
</evidence>
<sequence>MHAVRQSMRPKHQVLILKCYPRYQKGVSEVKPNSSELSYLLYYASTRRSKILKVGAYLEDKTNFDVPRGRLGNVQVTLQILSALMDKSPRDISLYAPYVLRILTLVLSSKDISMVEETIPTFETFCEHQGHAILMVDQELAKLYDGVVRAYAGFAEKQSTAEKAMTTPIAIRWKSAGLKALKSISSTDTMVVDRGKQLSTVIPVLLKNFYSHDDKLLLSMYHKAGLEKDTPSRRRGSVSTSRTSVQIDRPNPVLSNTTAGADREAAEEAATLALYSLKQVFSAQNRGQTRLATSNVLNFLTSNAMAERPKSAISPQSDIRADWSTTLIEMIASWTPVQDRFVIIVTAIERLIRYAPSEENLGKQLTIARLVHYLLSSSINMIGLSVIDILLALMQQVLVVLQVSGSGANILPVHPRLSAIELFTENSQDSTNTGTAVEAAEPSMEPSVVRQDLLKTLESCMADLAIHIYYGDQISDIVTAILSRLKPSTKSSVPNPIAAVERPAAAVQVIAESGNLKEDSNSDDFFSFGTARVIALNAVKQVLINANRRTAASGAGAIGRNKVTVRVWEGTQWLLRDEDRRVRRAYVSALLTWLSLELGRKDLRIIEASSVTKKNRIAPEDTQRTASSVVRAASSASKGGRVKSLKTTFLQLLHLAIYDNVIESPEDNSDILLMHLLLTSLSEKLGINAVKSGLPMILRLDEDIDVTETCRSLRAKVNVGSLVHGYLLNLSRVFDFESTMPGYEIGSEISRRKKAALWLDAIQLPPLAVDKIVGASYLNNAILGEPHNDKPLKHFGNDQALVNQIGIGYANQQLIQPQSPPQSPNRGISMMSTSSILAHNPEDNELPQEFKDSLLARWSKETCIASIEKDTRSSSPHGSRSGTTYSVNNGLLSAKARSTKELASGLPDFSQDNKASNGGLAIITAAKRYRSASANGSGPPTPMSTIESHTLRMDDLKRVLAGQSMTDAMSDLNRRSSFARGGSPLRSSSTAQSFGNIRRNTRNGYRPSIVSVGSDSIVNAEGFESASEGDPEHPLPIPQSPVTVQEIQNFQSLYVGQDYREIDPASRRIQGARSNSTTSAEDPEANAKALKGELIPPVLGRIFGKEEHVPPVPPLPQGIKEAEAMARHDPASGRAVSSTPLSGSAQQHDKNISKSFSTNRLSTPSSPRNGSSRIFNNADSNATNQRTFVHSLLDSIEVNDQNEDIGVRQPPY</sequence>
<evidence type="ECO:0000313" key="3">
    <source>
        <dbReference type="EMBL" id="CAF9927825.1"/>
    </source>
</evidence>
<gene>
    <name evidence="3" type="ORF">GOMPHAMPRED_004513</name>
</gene>
<evidence type="ECO:0000313" key="4">
    <source>
        <dbReference type="Proteomes" id="UP000664169"/>
    </source>
</evidence>
<protein>
    <recommendedName>
        <fullName evidence="5">Protein EFR3</fullName>
    </recommendedName>
</protein>
<dbReference type="InterPro" id="IPR039786">
    <property type="entry name" value="EFR3"/>
</dbReference>
<name>A0A8H3FPZ0_9LECA</name>
<comment type="similarity">
    <text evidence="1">Belongs to the EFR3 family.</text>
</comment>
<dbReference type="GO" id="GO:0005886">
    <property type="term" value="C:plasma membrane"/>
    <property type="evidence" value="ECO:0007669"/>
    <property type="project" value="TreeGrafter"/>
</dbReference>
<dbReference type="InterPro" id="IPR016024">
    <property type="entry name" value="ARM-type_fold"/>
</dbReference>
<reference evidence="3" key="1">
    <citation type="submission" date="2021-03" db="EMBL/GenBank/DDBJ databases">
        <authorList>
            <person name="Tagirdzhanova G."/>
        </authorList>
    </citation>
    <scope>NUCLEOTIDE SEQUENCE</scope>
</reference>
<organism evidence="3 4">
    <name type="scientific">Gomphillus americanus</name>
    <dbReference type="NCBI Taxonomy" id="1940652"/>
    <lineage>
        <taxon>Eukaryota</taxon>
        <taxon>Fungi</taxon>
        <taxon>Dikarya</taxon>
        <taxon>Ascomycota</taxon>
        <taxon>Pezizomycotina</taxon>
        <taxon>Lecanoromycetes</taxon>
        <taxon>OSLEUM clade</taxon>
        <taxon>Ostropomycetidae</taxon>
        <taxon>Ostropales</taxon>
        <taxon>Graphidaceae</taxon>
        <taxon>Gomphilloideae</taxon>
        <taxon>Gomphillus</taxon>
    </lineage>
</organism>
<keyword evidence="4" id="KW-1185">Reference proteome</keyword>
<feature type="region of interest" description="Disordered" evidence="2">
    <location>
        <begin position="228"/>
        <end position="257"/>
    </location>
</feature>
<feature type="compositionally biased region" description="Polar residues" evidence="2">
    <location>
        <begin position="1135"/>
        <end position="1146"/>
    </location>
</feature>
<proteinExistence type="inferred from homology"/>
<feature type="region of interest" description="Disordered" evidence="2">
    <location>
        <begin position="1124"/>
        <end position="1179"/>
    </location>
</feature>
<dbReference type="SUPFAM" id="SSF48371">
    <property type="entry name" value="ARM repeat"/>
    <property type="match status" value="1"/>
</dbReference>
<evidence type="ECO:0008006" key="5">
    <source>
        <dbReference type="Google" id="ProtNLM"/>
    </source>
</evidence>